<dbReference type="EMBL" id="FMZW01000010">
    <property type="protein sequence ID" value="SDD36017.1"/>
    <property type="molecule type" value="Genomic_DNA"/>
</dbReference>
<dbReference type="InterPro" id="IPR011042">
    <property type="entry name" value="6-blade_b-propeller_TolB-like"/>
</dbReference>
<dbReference type="PANTHER" id="PTHR47572">
    <property type="entry name" value="LIPOPROTEIN-RELATED"/>
    <property type="match status" value="1"/>
</dbReference>
<evidence type="ECO:0000256" key="1">
    <source>
        <dbReference type="ARBA" id="ARBA00022801"/>
    </source>
</evidence>
<dbReference type="AlphaFoldDB" id="A0A1G6U5Z9"/>
<protein>
    <submittedName>
        <fullName evidence="3">Gluconolactonase</fullName>
    </submittedName>
</protein>
<dbReference type="PANTHER" id="PTHR47572:SF4">
    <property type="entry name" value="LACTONASE DRP35"/>
    <property type="match status" value="1"/>
</dbReference>
<keyword evidence="1" id="KW-0378">Hydrolase</keyword>
<dbReference type="GO" id="GO:0016787">
    <property type="term" value="F:hydrolase activity"/>
    <property type="evidence" value="ECO:0007669"/>
    <property type="project" value="UniProtKB-KW"/>
</dbReference>
<sequence length="292" mass="32167">MVTLNDIVDTTTVKRVAGGFVFTEGPLWHPDGFVYFVDLRSNVLFRMVLGEKPTKVRDTVAGNGCTFDLQGRLVNCEGGRRRVYRIENDGSLTTIAEEFGGARLSRPNDVICAHDGSLYFTDPNYRVPLREREIGHGAVYRIAIDGSISEVAKIEYPNGLALSKDERTLYVSNTRWSQYIAALEIDQNGKLLRRRIFADMSAGMCSDESSGCPDGMKVDEAGRVFCTGARGVWVFEPDGTLIGIIETPEICANLAFVGGDLKTLLLTASTSVYTLRVKTSGLPHPSYKNLKH</sequence>
<gene>
    <name evidence="3" type="ORF">SAMN05216337_1010113</name>
</gene>
<proteinExistence type="predicted"/>
<evidence type="ECO:0000313" key="3">
    <source>
        <dbReference type="EMBL" id="SDD36017.1"/>
    </source>
</evidence>
<evidence type="ECO:0000259" key="2">
    <source>
        <dbReference type="Pfam" id="PF08450"/>
    </source>
</evidence>
<evidence type="ECO:0000313" key="4">
    <source>
        <dbReference type="Proteomes" id="UP000199245"/>
    </source>
</evidence>
<dbReference type="SUPFAM" id="SSF63829">
    <property type="entry name" value="Calcium-dependent phosphotriesterase"/>
    <property type="match status" value="1"/>
</dbReference>
<feature type="domain" description="SMP-30/Gluconolactonase/LRE-like region" evidence="2">
    <location>
        <begin position="22"/>
        <end position="269"/>
    </location>
</feature>
<reference evidence="3 4" key="1">
    <citation type="submission" date="2016-10" db="EMBL/GenBank/DDBJ databases">
        <authorList>
            <person name="de Groot N.N."/>
        </authorList>
    </citation>
    <scope>NUCLEOTIDE SEQUENCE [LARGE SCALE GENOMIC DNA]</scope>
    <source>
        <strain evidence="3 4">R5</strain>
    </source>
</reference>
<name>A0A1G6U5Z9_9BRAD</name>
<dbReference type="Gene3D" id="2.120.10.30">
    <property type="entry name" value="TolB, C-terminal domain"/>
    <property type="match status" value="1"/>
</dbReference>
<dbReference type="Proteomes" id="UP000199245">
    <property type="component" value="Unassembled WGS sequence"/>
</dbReference>
<dbReference type="RefSeq" id="WP_092082884.1">
    <property type="nucleotide sequence ID" value="NZ_FMZW01000010.1"/>
</dbReference>
<dbReference type="InterPro" id="IPR013658">
    <property type="entry name" value="SGL"/>
</dbReference>
<dbReference type="InterPro" id="IPR051262">
    <property type="entry name" value="SMP-30/CGR1_Lactonase"/>
</dbReference>
<dbReference type="Pfam" id="PF08450">
    <property type="entry name" value="SGL"/>
    <property type="match status" value="1"/>
</dbReference>
<accession>A0A1G6U5Z9</accession>
<organism evidence="3 4">
    <name type="scientific">Bradyrhizobium brasilense</name>
    <dbReference type="NCBI Taxonomy" id="1419277"/>
    <lineage>
        <taxon>Bacteria</taxon>
        <taxon>Pseudomonadati</taxon>
        <taxon>Pseudomonadota</taxon>
        <taxon>Alphaproteobacteria</taxon>
        <taxon>Hyphomicrobiales</taxon>
        <taxon>Nitrobacteraceae</taxon>
        <taxon>Bradyrhizobium</taxon>
    </lineage>
</organism>